<dbReference type="Gene3D" id="3.40.50.1220">
    <property type="entry name" value="TPP-binding domain"/>
    <property type="match status" value="2"/>
</dbReference>
<feature type="compositionally biased region" description="Low complexity" evidence="6">
    <location>
        <begin position="460"/>
        <end position="479"/>
    </location>
</feature>
<feature type="compositionally biased region" description="Low complexity" evidence="6">
    <location>
        <begin position="1147"/>
        <end position="1156"/>
    </location>
</feature>
<evidence type="ECO:0000256" key="1">
    <source>
        <dbReference type="ARBA" id="ARBA00012928"/>
    </source>
</evidence>
<feature type="compositionally biased region" description="Basic and acidic residues" evidence="6">
    <location>
        <begin position="851"/>
        <end position="894"/>
    </location>
</feature>
<evidence type="ECO:0000313" key="8">
    <source>
        <dbReference type="EMBL" id="PHJ20059.1"/>
    </source>
</evidence>
<dbReference type="PANTHER" id="PTHR11085:SF12">
    <property type="entry name" value="NAD-DEPENDENT PROTEIN DEACYLASE SIRTUIN-6"/>
    <property type="match status" value="1"/>
</dbReference>
<feature type="compositionally biased region" description="Acidic residues" evidence="6">
    <location>
        <begin position="669"/>
        <end position="678"/>
    </location>
</feature>
<reference evidence="8 9" key="1">
    <citation type="journal article" date="2017" name="Int. J. Parasitol.">
        <title>The genome of the protozoan parasite Cystoisospora suis and a reverse vaccinology approach to identify vaccine candidates.</title>
        <authorList>
            <person name="Palmieri N."/>
            <person name="Shrestha A."/>
            <person name="Ruttkowski B."/>
            <person name="Beck T."/>
            <person name="Vogl C."/>
            <person name="Tomley F."/>
            <person name="Blake D.P."/>
            <person name="Joachim A."/>
        </authorList>
    </citation>
    <scope>NUCLEOTIDE SEQUENCE [LARGE SCALE GENOMIC DNA]</scope>
    <source>
        <strain evidence="8 9">Wien I</strain>
    </source>
</reference>
<keyword evidence="3" id="KW-0862">Zinc</keyword>
<feature type="compositionally biased region" description="Basic and acidic residues" evidence="6">
    <location>
        <begin position="1099"/>
        <end position="1116"/>
    </location>
</feature>
<feature type="compositionally biased region" description="Pro residues" evidence="6">
    <location>
        <begin position="992"/>
        <end position="1002"/>
    </location>
</feature>
<name>A0A2C6KSX0_9APIC</name>
<comment type="caution">
    <text evidence="8">The sequence shown here is derived from an EMBL/GenBank/DDBJ whole genome shotgun (WGS) entry which is preliminary data.</text>
</comment>
<feature type="compositionally biased region" description="Basic and acidic residues" evidence="6">
    <location>
        <begin position="107"/>
        <end position="131"/>
    </location>
</feature>
<dbReference type="InterPro" id="IPR026590">
    <property type="entry name" value="Ssirtuin_cat_dom"/>
</dbReference>
<evidence type="ECO:0000256" key="2">
    <source>
        <dbReference type="ARBA" id="ARBA00022723"/>
    </source>
</evidence>
<feature type="region of interest" description="Disordered" evidence="6">
    <location>
        <begin position="618"/>
        <end position="964"/>
    </location>
</feature>
<feature type="region of interest" description="Disordered" evidence="6">
    <location>
        <begin position="1"/>
        <end position="224"/>
    </location>
</feature>
<protein>
    <recommendedName>
        <fullName evidence="1">protein acetyllysine N-acetyltransferase</fullName>
        <ecNumber evidence="1">2.3.1.286</ecNumber>
    </recommendedName>
</protein>
<dbReference type="PANTHER" id="PTHR11085">
    <property type="entry name" value="NAD-DEPENDENT PROTEIN DEACYLASE SIRTUIN-5, MITOCHONDRIAL-RELATED"/>
    <property type="match status" value="1"/>
</dbReference>
<dbReference type="GO" id="GO:0046969">
    <property type="term" value="F:histone H3K9 deacetylase activity, NAD-dependent"/>
    <property type="evidence" value="ECO:0007669"/>
    <property type="project" value="TreeGrafter"/>
</dbReference>
<feature type="compositionally biased region" description="Acidic residues" evidence="6">
    <location>
        <begin position="623"/>
        <end position="634"/>
    </location>
</feature>
<feature type="compositionally biased region" description="Low complexity" evidence="6">
    <location>
        <begin position="89"/>
        <end position="98"/>
    </location>
</feature>
<evidence type="ECO:0000313" key="9">
    <source>
        <dbReference type="Proteomes" id="UP000221165"/>
    </source>
</evidence>
<dbReference type="OrthoDB" id="333243at2759"/>
<evidence type="ECO:0000256" key="5">
    <source>
        <dbReference type="PROSITE-ProRule" id="PRU00236"/>
    </source>
</evidence>
<keyword evidence="4" id="KW-0520">NAD</keyword>
<keyword evidence="2" id="KW-0479">Metal-binding</keyword>
<evidence type="ECO:0000259" key="7">
    <source>
        <dbReference type="PROSITE" id="PS50305"/>
    </source>
</evidence>
<feature type="compositionally biased region" description="Basic and acidic residues" evidence="6">
    <location>
        <begin position="635"/>
        <end position="668"/>
    </location>
</feature>
<feature type="region of interest" description="Disordered" evidence="6">
    <location>
        <begin position="256"/>
        <end position="336"/>
    </location>
</feature>
<feature type="region of interest" description="Disordered" evidence="6">
    <location>
        <begin position="989"/>
        <end position="1195"/>
    </location>
</feature>
<feature type="compositionally biased region" description="Acidic residues" evidence="6">
    <location>
        <begin position="317"/>
        <end position="332"/>
    </location>
</feature>
<feature type="compositionally biased region" description="Basic and acidic residues" evidence="6">
    <location>
        <begin position="695"/>
        <end position="755"/>
    </location>
</feature>
<accession>A0A2C6KSX0</accession>
<dbReference type="RefSeq" id="XP_067921750.1">
    <property type="nucleotide sequence ID" value="XM_068066275.1"/>
</dbReference>
<feature type="domain" description="Deacetylase sirtuin-type" evidence="7">
    <location>
        <begin position="317"/>
        <end position="615"/>
    </location>
</feature>
<dbReference type="Proteomes" id="UP000221165">
    <property type="component" value="Unassembled WGS sequence"/>
</dbReference>
<dbReference type="InterPro" id="IPR050134">
    <property type="entry name" value="NAD-dep_sirtuin_deacylases"/>
</dbReference>
<dbReference type="GO" id="GO:0000122">
    <property type="term" value="P:negative regulation of transcription by RNA polymerase II"/>
    <property type="evidence" value="ECO:0007669"/>
    <property type="project" value="TreeGrafter"/>
</dbReference>
<feature type="compositionally biased region" description="Low complexity" evidence="6">
    <location>
        <begin position="1003"/>
        <end position="1014"/>
    </location>
</feature>
<feature type="compositionally biased region" description="Basic and acidic residues" evidence="6">
    <location>
        <begin position="1057"/>
        <end position="1086"/>
    </location>
</feature>
<feature type="region of interest" description="Disordered" evidence="6">
    <location>
        <begin position="427"/>
        <end position="485"/>
    </location>
</feature>
<dbReference type="GO" id="GO:0005634">
    <property type="term" value="C:nucleus"/>
    <property type="evidence" value="ECO:0007669"/>
    <property type="project" value="TreeGrafter"/>
</dbReference>
<feature type="compositionally biased region" description="Basic and acidic residues" evidence="6">
    <location>
        <begin position="789"/>
        <end position="842"/>
    </location>
</feature>
<dbReference type="PROSITE" id="PS50305">
    <property type="entry name" value="SIRTUIN"/>
    <property type="match status" value="1"/>
</dbReference>
<dbReference type="GO" id="GO:0003714">
    <property type="term" value="F:transcription corepressor activity"/>
    <property type="evidence" value="ECO:0007669"/>
    <property type="project" value="TreeGrafter"/>
</dbReference>
<feature type="compositionally biased region" description="Basic and acidic residues" evidence="6">
    <location>
        <begin position="1124"/>
        <end position="1138"/>
    </location>
</feature>
<feature type="compositionally biased region" description="Low complexity" evidence="6">
    <location>
        <begin position="1182"/>
        <end position="1195"/>
    </location>
</feature>
<dbReference type="GO" id="GO:0046872">
    <property type="term" value="F:metal ion binding"/>
    <property type="evidence" value="ECO:0007669"/>
    <property type="project" value="UniProtKB-KW"/>
</dbReference>
<dbReference type="SUPFAM" id="SSF52467">
    <property type="entry name" value="DHS-like NAD/FAD-binding domain"/>
    <property type="match status" value="2"/>
</dbReference>
<comment type="caution">
    <text evidence="5">Lacks conserved residue(s) required for the propagation of feature annotation.</text>
</comment>
<dbReference type="VEuPathDB" id="ToxoDB:CSUI_006110"/>
<dbReference type="InterPro" id="IPR029035">
    <property type="entry name" value="DHS-like_NAD/FAD-binding_dom"/>
</dbReference>
<organism evidence="8 9">
    <name type="scientific">Cystoisospora suis</name>
    <dbReference type="NCBI Taxonomy" id="483139"/>
    <lineage>
        <taxon>Eukaryota</taxon>
        <taxon>Sar</taxon>
        <taxon>Alveolata</taxon>
        <taxon>Apicomplexa</taxon>
        <taxon>Conoidasida</taxon>
        <taxon>Coccidia</taxon>
        <taxon>Eucoccidiorida</taxon>
        <taxon>Eimeriorina</taxon>
        <taxon>Sarcocystidae</taxon>
        <taxon>Cystoisospora</taxon>
    </lineage>
</organism>
<feature type="non-terminal residue" evidence="8">
    <location>
        <position position="1322"/>
    </location>
</feature>
<gene>
    <name evidence="8" type="ORF">CSUI_006110</name>
</gene>
<sequence>MKEERRRRTEEGEEDCQIVGESRGGAFISITSSREDEEEESEKGVVGQENRNFFTAAFDKERNRERGGEQEKEERTDKRKQKKRGRDLSSTSSSTSSHAAKKKKTKEKREDTVPVKCKIEPCKVARKDRGAQSRSSVQNSSCSTSSSSPSSLSHSSSSSQSSSLSSPSSSSSSSPSSSSSSSSSSSALSPKGYLPTALGYASRLSRHPNKGPVGNPELEESDPSVLHEKLNQVVSLFQNECRSIISTWKSRHLVKKRKEGKSRLTSPQHHDVPSSSPSYDRSLQGGCTYTREPTKEEGDDNEVSVLYAVEPEKRREEEEEEENNEDEREEENTFFSPGGVCVHTGAGVSTSAGILDFRGPSGVWTLEAQGKELHDAEKNTVEVSFGRHRRPVKAFHLALPTPTHLLLKTLSTVPAPVWLSSQRTDACSHLHHPPHHPASPTGRRILSSSPNPSPPPPPSSSSSSPSPPCSHCSLPLSSSSPPPPLVRHIITQNVDGLHMRCGTSFSRLSEVHGRICSFPPSGVCTDVLLDWRDRYERDLEHFALRHSRAASLHLCLGTSLQIQPACHFPGKERSTKSFLIIVNLQATPLDSSSDICLRYTTDGVSTFLARELGKGLLSRDRGGEEEEEKENADEQGERGYTDEEGERDKGDGDVALVKGERIERRREEDLNDGEDQDDVVMNYKEGECPQNVGRRPREEDKERKKKKENERNCENMNDREKERRSLKNEENRTQMKKEEKANVNDGAFKEEEDRGKRRRGREGTSQVLGWIWSKREGGRWGDVGTVTLKNRETPLDKVRQRHAKDSDSHALLDIMRERKMVGKETEEKTEEKDDRNERDARANGDLGMASARERDGEEEKKEKEEKETEGYEEETRRVVMSSEDEKKDKEEEKRKKATARELNGNEIPLFQKTEEEYYRQGDQERKEEKERRGEEETFWRGKEEKEQDNKRGREKRDGIEGRKVEHFPFIRTSLLFILRVPLHSVPALALPILPPSSSPPPSSSSSHNGRSSSSFACGARKVHTPAAASTSAASLHPEIPSHPPEGGEQGEGGEQQQEERRQEGEEEKKKTVMEKKKIEGEEDTARPQDFQTDCEILLEEEKEKKDGKEKGLEKETSASTLVDGHLRSPGEISGDEKVRKRNTIHDSISSSSSFSSPGVSNYRKVIPSGEDSKEDQGSVPVSSSSSLSSSSSSFDLRKSSSFSRFRREQRFLLRISCGIRIIEEISPCSSSSLLGNLAEEEVKEDGDRGSYDSPPHRHLERRKEGCSREVGDSSDTRAKISHVDTLRGVWTVDISQDTHLQVLLWYNTTLRITLFYQPYQRG</sequence>
<dbReference type="GO" id="GO:0070403">
    <property type="term" value="F:NAD+ binding"/>
    <property type="evidence" value="ECO:0007669"/>
    <property type="project" value="TreeGrafter"/>
</dbReference>
<dbReference type="EMBL" id="MIGC01003042">
    <property type="protein sequence ID" value="PHJ20059.1"/>
    <property type="molecule type" value="Genomic_DNA"/>
</dbReference>
<dbReference type="GeneID" id="94429486"/>
<proteinExistence type="predicted"/>
<feature type="compositionally biased region" description="Polar residues" evidence="6">
    <location>
        <begin position="263"/>
        <end position="287"/>
    </location>
</feature>
<keyword evidence="9" id="KW-1185">Reference proteome</keyword>
<feature type="compositionally biased region" description="Basic and acidic residues" evidence="6">
    <location>
        <begin position="58"/>
        <end position="77"/>
    </location>
</feature>
<evidence type="ECO:0000256" key="3">
    <source>
        <dbReference type="ARBA" id="ARBA00022833"/>
    </source>
</evidence>
<evidence type="ECO:0000256" key="4">
    <source>
        <dbReference type="ARBA" id="ARBA00023027"/>
    </source>
</evidence>
<feature type="compositionally biased region" description="Basic and acidic residues" evidence="6">
    <location>
        <begin position="1"/>
        <end position="10"/>
    </location>
</feature>
<evidence type="ECO:0000256" key="6">
    <source>
        <dbReference type="SAM" id="MobiDB-lite"/>
    </source>
</evidence>
<feature type="compositionally biased region" description="Low complexity" evidence="6">
    <location>
        <begin position="132"/>
        <end position="189"/>
    </location>
</feature>
<dbReference type="EC" id="2.3.1.286" evidence="1"/>
<feature type="compositionally biased region" description="Basic and acidic residues" evidence="6">
    <location>
        <begin position="912"/>
        <end position="964"/>
    </location>
</feature>